<accession>A0ABS7A174</accession>
<dbReference type="Pfam" id="PF04865">
    <property type="entry name" value="Baseplate_J"/>
    <property type="match status" value="1"/>
</dbReference>
<protein>
    <submittedName>
        <fullName evidence="2">Baseplate J/gp47 family protein</fullName>
    </submittedName>
</protein>
<evidence type="ECO:0000313" key="3">
    <source>
        <dbReference type="Proteomes" id="UP000724268"/>
    </source>
</evidence>
<dbReference type="Proteomes" id="UP000724268">
    <property type="component" value="Unassembled WGS sequence"/>
</dbReference>
<organism evidence="2 3">
    <name type="scientific">Thermus brevis</name>
    <dbReference type="NCBI Taxonomy" id="2862456"/>
    <lineage>
        <taxon>Bacteria</taxon>
        <taxon>Thermotogati</taxon>
        <taxon>Deinococcota</taxon>
        <taxon>Deinococci</taxon>
        <taxon>Thermales</taxon>
        <taxon>Thermaceae</taxon>
        <taxon>Thermus</taxon>
    </lineage>
</organism>
<dbReference type="InterPro" id="IPR006949">
    <property type="entry name" value="Barrel_Baseplate_J-like"/>
</dbReference>
<gene>
    <name evidence="2" type="ORF">KZX47_12810</name>
</gene>
<keyword evidence="3" id="KW-1185">Reference proteome</keyword>
<dbReference type="InterPro" id="IPR052399">
    <property type="entry name" value="Phage_Baseplate_Assmbl_Protein"/>
</dbReference>
<dbReference type="PANTHER" id="PTHR37829:SF3">
    <property type="entry name" value="PROTEIN JAYE-RELATED"/>
    <property type="match status" value="1"/>
</dbReference>
<dbReference type="RefSeq" id="WP_219760480.1">
    <property type="nucleotide sequence ID" value="NZ_JAHXRS010000029.1"/>
</dbReference>
<evidence type="ECO:0000259" key="1">
    <source>
        <dbReference type="Pfam" id="PF04865"/>
    </source>
</evidence>
<proteinExistence type="predicted"/>
<dbReference type="EMBL" id="JAHXRS010000029">
    <property type="protein sequence ID" value="MBW6396025.1"/>
    <property type="molecule type" value="Genomic_DNA"/>
</dbReference>
<comment type="caution">
    <text evidence="2">The sequence shown here is derived from an EMBL/GenBank/DDBJ whole genome shotgun (WGS) entry which is preliminary data.</text>
</comment>
<feature type="domain" description="Baseplate protein J-like barrel" evidence="1">
    <location>
        <begin position="83"/>
        <end position="169"/>
    </location>
</feature>
<sequence>MLPTTFRTMEDLVAEMLQWYWYRTGVEPAAEEGDILRTLLEAVGYEMERLTAEFDRAIEQAVPEGVFAAFGFSRLPARPARLTLRFSRATPAPEDILIPEGTRAQTPTGIGFRTTQDALIPAGGTQVDVPAEAEVPGAAGNVPAGAVSEVKDALPGVEAVTNTTPGTGGQDEETLDAQQARFARYIASLAKGTLMALEAAALSARTPQGLSPTAVLAVDRVRDPSIPLGEVRVYVDADPNPTPELLGAVGLALEDVRPAGVVVSVLSVTKVPVNVRLRLEGASPSQIPSATQSVYTLFSAMRVGEDVVRERLVAAVAAAVPEAYAVRVLSPASDVVIGPYERATLGTLQVEVA</sequence>
<evidence type="ECO:0000313" key="2">
    <source>
        <dbReference type="EMBL" id="MBW6396025.1"/>
    </source>
</evidence>
<dbReference type="PANTHER" id="PTHR37829">
    <property type="entry name" value="PHAGE-LIKE ELEMENT PBSX PROTEIN XKDT"/>
    <property type="match status" value="1"/>
</dbReference>
<reference evidence="2 3" key="1">
    <citation type="submission" date="2021-07" db="EMBL/GenBank/DDBJ databases">
        <title>Thermus aquaticus gen. n. and sp. n., a nonsporulating extreme thermophile.</title>
        <authorList>
            <person name="Hu C.-J."/>
            <person name="Li W.-J."/>
            <person name="Xian W.-D."/>
        </authorList>
    </citation>
    <scope>NUCLEOTIDE SEQUENCE [LARGE SCALE GENOMIC DNA]</scope>
    <source>
        <strain evidence="2 3">SYSU G05001</strain>
    </source>
</reference>
<name>A0ABS7A174_9DEIN</name>